<organism evidence="1 2">
    <name type="scientific">Paenibacillus larvae subsp. larvae DSM 25430</name>
    <dbReference type="NCBI Taxonomy" id="697284"/>
    <lineage>
        <taxon>Bacteria</taxon>
        <taxon>Bacillati</taxon>
        <taxon>Bacillota</taxon>
        <taxon>Bacilli</taxon>
        <taxon>Bacillales</taxon>
        <taxon>Paenibacillaceae</taxon>
        <taxon>Paenibacillus</taxon>
    </lineage>
</organism>
<reference evidence="1 2" key="1">
    <citation type="journal article" date="2014" name="PLoS ONE">
        <title>How to Kill the Honey Bee Larva: Genomic Potential and Virulence Mechanisms of Paenibacillus larvae.</title>
        <authorList>
            <person name="Djukic M."/>
            <person name="Brzuszkiewicz E."/>
            <person name="Funfhaus A."/>
            <person name="Voss J."/>
            <person name="Gollnow K."/>
            <person name="Poppinga L."/>
            <person name="Liesegang H."/>
            <person name="Garcia-Gonzalez E."/>
            <person name="Genersch E."/>
            <person name="Daniel R."/>
        </authorList>
    </citation>
    <scope>NUCLEOTIDE SEQUENCE [LARGE SCALE GENOMIC DNA]</scope>
    <source>
        <strain evidence="1 2">DSM 25430</strain>
        <plasmid evidence="2">Plasmid pPLA2_10</plasmid>
    </source>
</reference>
<proteinExistence type="predicted"/>
<evidence type="ECO:0000313" key="2">
    <source>
        <dbReference type="Proteomes" id="UP000029431"/>
    </source>
</evidence>
<accession>V9W9Y0</accession>
<dbReference type="KEGG" id="plv:ERIC2_10p00220"/>
<gene>
    <name evidence="1" type="ORF">ERIC2_10p00220</name>
</gene>
<keyword evidence="1" id="KW-0614">Plasmid</keyword>
<dbReference type="AlphaFoldDB" id="V9W9Y0"/>
<dbReference type="HOGENOM" id="CLU_3382992_0_0_9"/>
<protein>
    <submittedName>
        <fullName evidence="1">Uncharacterized protein</fullName>
    </submittedName>
</protein>
<dbReference type="EMBL" id="CP003356">
    <property type="protein sequence ID" value="AHD07806.1"/>
    <property type="molecule type" value="Genomic_DNA"/>
</dbReference>
<evidence type="ECO:0000313" key="1">
    <source>
        <dbReference type="EMBL" id="AHD07806.1"/>
    </source>
</evidence>
<name>V9W9Y0_9BACL</name>
<keyword evidence="2" id="KW-1185">Reference proteome</keyword>
<sequence>MKKKLDKYKKQIGAKTESQVIEWFILHYEMTKR</sequence>
<dbReference type="Proteomes" id="UP000029431">
    <property type="component" value="Plasmid pPLA2_10"/>
</dbReference>
<dbReference type="PATRIC" id="fig|697284.3.peg.3880"/>
<geneLocation type="plasmid" evidence="1 2">
    <name>pPLA2_10</name>
</geneLocation>